<evidence type="ECO:0000313" key="1">
    <source>
        <dbReference type="EMBL" id="RTZ49846.1"/>
    </source>
</evidence>
<proteinExistence type="predicted"/>
<accession>A0A432DZU2</accession>
<evidence type="ECO:0000313" key="2">
    <source>
        <dbReference type="Proteomes" id="UP000276953"/>
    </source>
</evidence>
<name>A0A432DZU2_9FLAO</name>
<protein>
    <submittedName>
        <fullName evidence="1">Uncharacterized protein</fullName>
    </submittedName>
</protein>
<reference evidence="1 2" key="1">
    <citation type="submission" date="2018-12" db="EMBL/GenBank/DDBJ databases">
        <title>Draft Genome Sequence of Chryseobacterium arthrosphaerae strain ED882-96 Isolated from the Blood of a Patient with Liver Cirrhosis in Taiwan.</title>
        <authorList>
            <person name="Lin J.-N."/>
            <person name="Lai C.-H."/>
            <person name="Yang C.-H."/>
            <person name="Huang Y.-H."/>
        </authorList>
    </citation>
    <scope>NUCLEOTIDE SEQUENCE [LARGE SCALE GENOMIC DNA]</scope>
    <source>
        <strain evidence="1 2">ED882-96</strain>
    </source>
</reference>
<gene>
    <name evidence="1" type="ORF">EJ377_06515</name>
</gene>
<comment type="caution">
    <text evidence="1">The sequence shown here is derived from an EMBL/GenBank/DDBJ whole genome shotgun (WGS) entry which is preliminary data.</text>
</comment>
<sequence length="43" mass="5118">MEKFSIQGKVGNLFDVVNYNVHENYSVNPITPRNYYFTLTYKL</sequence>
<dbReference type="EMBL" id="RYFC01000001">
    <property type="protein sequence ID" value="RTZ49846.1"/>
    <property type="molecule type" value="Genomic_DNA"/>
</dbReference>
<dbReference type="AlphaFoldDB" id="A0A432DZU2"/>
<organism evidence="1 2">
    <name type="scientific">Chryseobacterium arthrosphaerae</name>
    <dbReference type="NCBI Taxonomy" id="651561"/>
    <lineage>
        <taxon>Bacteria</taxon>
        <taxon>Pseudomonadati</taxon>
        <taxon>Bacteroidota</taxon>
        <taxon>Flavobacteriia</taxon>
        <taxon>Flavobacteriales</taxon>
        <taxon>Weeksellaceae</taxon>
        <taxon>Chryseobacterium group</taxon>
        <taxon>Chryseobacterium</taxon>
    </lineage>
</organism>
<dbReference type="Proteomes" id="UP000276953">
    <property type="component" value="Unassembled WGS sequence"/>
</dbReference>